<proteinExistence type="predicted"/>
<dbReference type="Proteomes" id="UP000253570">
    <property type="component" value="Unassembled WGS sequence"/>
</dbReference>
<protein>
    <submittedName>
        <fullName evidence="7">LysE family translocator</fullName>
    </submittedName>
</protein>
<keyword evidence="3 6" id="KW-0812">Transmembrane</keyword>
<dbReference type="GO" id="GO:0015171">
    <property type="term" value="F:amino acid transmembrane transporter activity"/>
    <property type="evidence" value="ECO:0007669"/>
    <property type="project" value="TreeGrafter"/>
</dbReference>
<dbReference type="Pfam" id="PF01810">
    <property type="entry name" value="LysE"/>
    <property type="match status" value="1"/>
</dbReference>
<evidence type="ECO:0000256" key="2">
    <source>
        <dbReference type="ARBA" id="ARBA00022475"/>
    </source>
</evidence>
<evidence type="ECO:0000256" key="6">
    <source>
        <dbReference type="SAM" id="Phobius"/>
    </source>
</evidence>
<dbReference type="PANTHER" id="PTHR30086">
    <property type="entry name" value="ARGININE EXPORTER PROTEIN ARGO"/>
    <property type="match status" value="1"/>
</dbReference>
<evidence type="ECO:0000313" key="7">
    <source>
        <dbReference type="EMBL" id="RCL73772.1"/>
    </source>
</evidence>
<dbReference type="AlphaFoldDB" id="A0A368DPL5"/>
<evidence type="ECO:0000313" key="8">
    <source>
        <dbReference type="Proteomes" id="UP000253570"/>
    </source>
</evidence>
<evidence type="ECO:0000256" key="5">
    <source>
        <dbReference type="ARBA" id="ARBA00023136"/>
    </source>
</evidence>
<feature type="transmembrane region" description="Helical" evidence="6">
    <location>
        <begin position="6"/>
        <end position="27"/>
    </location>
</feature>
<feature type="transmembrane region" description="Helical" evidence="6">
    <location>
        <begin position="139"/>
        <end position="163"/>
    </location>
</feature>
<feature type="transmembrane region" description="Helical" evidence="6">
    <location>
        <begin position="74"/>
        <end position="91"/>
    </location>
</feature>
<comment type="subcellular location">
    <subcellularLocation>
        <location evidence="1">Cell membrane</location>
        <topology evidence="1">Multi-pass membrane protein</topology>
    </subcellularLocation>
</comment>
<evidence type="ECO:0000256" key="3">
    <source>
        <dbReference type="ARBA" id="ARBA00022692"/>
    </source>
</evidence>
<keyword evidence="5 6" id="KW-0472">Membrane</keyword>
<keyword evidence="4 6" id="KW-1133">Transmembrane helix</keyword>
<dbReference type="EMBL" id="QOQD01000005">
    <property type="protein sequence ID" value="RCL73772.1"/>
    <property type="molecule type" value="Genomic_DNA"/>
</dbReference>
<dbReference type="PANTHER" id="PTHR30086:SF20">
    <property type="entry name" value="ARGININE EXPORTER PROTEIN ARGO-RELATED"/>
    <property type="match status" value="1"/>
</dbReference>
<comment type="caution">
    <text evidence="7">The sequence shown here is derived from an EMBL/GenBank/DDBJ whole genome shotgun (WGS) entry which is preliminary data.</text>
</comment>
<evidence type="ECO:0000256" key="4">
    <source>
        <dbReference type="ARBA" id="ARBA00022989"/>
    </source>
</evidence>
<evidence type="ECO:0000256" key="1">
    <source>
        <dbReference type="ARBA" id="ARBA00004651"/>
    </source>
</evidence>
<dbReference type="InterPro" id="IPR001123">
    <property type="entry name" value="LeuE-type"/>
</dbReference>
<keyword evidence="2" id="KW-1003">Cell membrane</keyword>
<feature type="transmembrane region" description="Helical" evidence="6">
    <location>
        <begin position="175"/>
        <end position="197"/>
    </location>
</feature>
<accession>A0A368DPL5</accession>
<dbReference type="GO" id="GO:0033228">
    <property type="term" value="P:cysteine export across plasma membrane"/>
    <property type="evidence" value="ECO:0007669"/>
    <property type="project" value="TreeGrafter"/>
</dbReference>
<organism evidence="7 8">
    <name type="scientific">PS1 clade bacterium</name>
    <dbReference type="NCBI Taxonomy" id="2175152"/>
    <lineage>
        <taxon>Bacteria</taxon>
        <taxon>Pseudomonadati</taxon>
        <taxon>Pseudomonadota</taxon>
        <taxon>Alphaproteobacteria</taxon>
        <taxon>PS1 clade</taxon>
    </lineage>
</organism>
<name>A0A368DPL5_9PROT</name>
<gene>
    <name evidence="7" type="ORF">DBW71_02810</name>
</gene>
<dbReference type="GO" id="GO:0005886">
    <property type="term" value="C:plasma membrane"/>
    <property type="evidence" value="ECO:0007669"/>
    <property type="project" value="UniProtKB-SubCell"/>
</dbReference>
<reference evidence="7 8" key="1">
    <citation type="journal article" date="2018" name="Microbiome">
        <title>Fine metagenomic profile of the Mediterranean stratified and mixed water columns revealed by assembly and recruitment.</title>
        <authorList>
            <person name="Haro-Moreno J.M."/>
            <person name="Lopez-Perez M."/>
            <person name="De La Torre J.R."/>
            <person name="Picazo A."/>
            <person name="Camacho A."/>
            <person name="Rodriguez-Valera F."/>
        </authorList>
    </citation>
    <scope>NUCLEOTIDE SEQUENCE [LARGE SCALE GENOMIC DNA]</scope>
    <source>
        <strain evidence="7">MED-G57</strain>
    </source>
</reference>
<feature type="transmembrane region" description="Helical" evidence="6">
    <location>
        <begin position="39"/>
        <end position="62"/>
    </location>
</feature>
<sequence>MTLELFIAFSVFAFVSSITPGPNNIMLMASGTNFGFKKTIPHLLGVNLGFGFLLFCVGIGLMQIFDLFPIMHDVFKIFCSIYLIYLAYRIATSASQTKNSQSRARPFSFIQAILFQWINPKGWSMALTGISVYSTSSSLIGVLIITLAYTLINLPCICFWTMLGEQFSRFMTSNLRLRIFNYIMATLLVLTLVQIFFMG</sequence>